<evidence type="ECO:0000313" key="1">
    <source>
        <dbReference type="EMBL" id="KAK1939460.1"/>
    </source>
</evidence>
<sequence length="85" mass="10527">MCIYMLLRRFFSVINQPARKERLTVKEALERQATDIRDKLRLNSLERYNRELARKEKNCVMPRPVYEGPRNVRYWIRRRRSGMRK</sequence>
<comment type="caution">
    <text evidence="1">The sequence shown here is derived from an EMBL/GenBank/DDBJ whole genome shotgun (WGS) entry which is preliminary data.</text>
</comment>
<dbReference type="EMBL" id="JAHBMH010000007">
    <property type="protein sequence ID" value="KAK1939460.1"/>
    <property type="molecule type" value="Genomic_DNA"/>
</dbReference>
<reference evidence="1" key="2">
    <citation type="submission" date="2021-05" db="EMBL/GenBank/DDBJ databases">
        <authorList>
            <person name="Pain A."/>
        </authorList>
    </citation>
    <scope>NUCLEOTIDE SEQUENCE</scope>
    <source>
        <strain evidence="1">1802A</strain>
    </source>
</reference>
<proteinExistence type="predicted"/>
<protein>
    <submittedName>
        <fullName evidence="1">Uncharacterized protein</fullName>
    </submittedName>
</protein>
<keyword evidence="2" id="KW-1185">Reference proteome</keyword>
<gene>
    <name evidence="1" type="ORF">X943_000219</name>
</gene>
<evidence type="ECO:0000313" key="2">
    <source>
        <dbReference type="Proteomes" id="UP001195914"/>
    </source>
</evidence>
<dbReference type="AlphaFoldDB" id="A0AAD9GJ19"/>
<organism evidence="1 2">
    <name type="scientific">Babesia divergens</name>
    <dbReference type="NCBI Taxonomy" id="32595"/>
    <lineage>
        <taxon>Eukaryota</taxon>
        <taxon>Sar</taxon>
        <taxon>Alveolata</taxon>
        <taxon>Apicomplexa</taxon>
        <taxon>Aconoidasida</taxon>
        <taxon>Piroplasmida</taxon>
        <taxon>Babesiidae</taxon>
        <taxon>Babesia</taxon>
    </lineage>
</organism>
<reference evidence="1" key="1">
    <citation type="journal article" date="2014" name="Nucleic Acids Res.">
        <title>The evolutionary dynamics of variant antigen genes in Babesia reveal a history of genomic innovation underlying host-parasite interaction.</title>
        <authorList>
            <person name="Jackson A.P."/>
            <person name="Otto T.D."/>
            <person name="Darby A."/>
            <person name="Ramaprasad A."/>
            <person name="Xia D."/>
            <person name="Echaide I.E."/>
            <person name="Farber M."/>
            <person name="Gahlot S."/>
            <person name="Gamble J."/>
            <person name="Gupta D."/>
            <person name="Gupta Y."/>
            <person name="Jackson L."/>
            <person name="Malandrin L."/>
            <person name="Malas T.B."/>
            <person name="Moussa E."/>
            <person name="Nair M."/>
            <person name="Reid A.J."/>
            <person name="Sanders M."/>
            <person name="Sharma J."/>
            <person name="Tracey A."/>
            <person name="Quail M.A."/>
            <person name="Weir W."/>
            <person name="Wastling J.M."/>
            <person name="Hall N."/>
            <person name="Willadsen P."/>
            <person name="Lingelbach K."/>
            <person name="Shiels B."/>
            <person name="Tait A."/>
            <person name="Berriman M."/>
            <person name="Allred D.R."/>
            <person name="Pain A."/>
        </authorList>
    </citation>
    <scope>NUCLEOTIDE SEQUENCE</scope>
    <source>
        <strain evidence="1">1802A</strain>
    </source>
</reference>
<accession>A0AAD9GJ19</accession>
<dbReference type="Proteomes" id="UP001195914">
    <property type="component" value="Unassembled WGS sequence"/>
</dbReference>
<name>A0AAD9GJ19_BABDI</name>